<dbReference type="Proteomes" id="UP000001062">
    <property type="component" value="Chromosome"/>
</dbReference>
<dbReference type="GO" id="GO:1902201">
    <property type="term" value="P:negative regulation of bacterial-type flagellum-dependent cell motility"/>
    <property type="evidence" value="ECO:0007669"/>
    <property type="project" value="TreeGrafter"/>
</dbReference>
<dbReference type="PATRIC" id="fig|717774.3.peg.966"/>
<evidence type="ECO:0000256" key="2">
    <source>
        <dbReference type="ARBA" id="ARBA00012528"/>
    </source>
</evidence>
<dbReference type="AlphaFoldDB" id="F2K3V0"/>
<keyword evidence="4" id="KW-1133">Transmembrane helix</keyword>
<accession>F2K3V0</accession>
<evidence type="ECO:0000259" key="5">
    <source>
        <dbReference type="PROSITE" id="PS50887"/>
    </source>
</evidence>
<dbReference type="GO" id="GO:0005886">
    <property type="term" value="C:plasma membrane"/>
    <property type="evidence" value="ECO:0007669"/>
    <property type="project" value="TreeGrafter"/>
</dbReference>
<dbReference type="eggNOG" id="COG3706">
    <property type="taxonomic scope" value="Bacteria"/>
</dbReference>
<dbReference type="RefSeq" id="WP_013660104.1">
    <property type="nucleotide sequence ID" value="NC_015276.1"/>
</dbReference>
<dbReference type="FunFam" id="3.30.70.270:FF:000001">
    <property type="entry name" value="Diguanylate cyclase domain protein"/>
    <property type="match status" value="1"/>
</dbReference>
<dbReference type="PROSITE" id="PS50887">
    <property type="entry name" value="GGDEF"/>
    <property type="match status" value="1"/>
</dbReference>
<dbReference type="InterPro" id="IPR043128">
    <property type="entry name" value="Rev_trsase/Diguanyl_cyclase"/>
</dbReference>
<gene>
    <name evidence="6" type="ordered locus">Marme_0924</name>
</gene>
<keyword evidence="4" id="KW-0472">Membrane</keyword>
<dbReference type="Gene3D" id="3.30.70.270">
    <property type="match status" value="1"/>
</dbReference>
<proteinExistence type="predicted"/>
<dbReference type="STRING" id="717774.Marme_0924"/>
<dbReference type="InterPro" id="IPR000160">
    <property type="entry name" value="GGDEF_dom"/>
</dbReference>
<dbReference type="GO" id="GO:0043709">
    <property type="term" value="P:cell adhesion involved in single-species biofilm formation"/>
    <property type="evidence" value="ECO:0007669"/>
    <property type="project" value="TreeGrafter"/>
</dbReference>
<comment type="cofactor">
    <cofactor evidence="1">
        <name>Mg(2+)</name>
        <dbReference type="ChEBI" id="CHEBI:18420"/>
    </cofactor>
</comment>
<dbReference type="NCBIfam" id="TIGR00254">
    <property type="entry name" value="GGDEF"/>
    <property type="match status" value="1"/>
</dbReference>
<keyword evidence="4" id="KW-0812">Transmembrane</keyword>
<sequence length="384" mass="43383">MVKLSRSPRAMWALFIVFFGICAASLMYFHSKSRSLLGSNFTALAIDVVQSQYDARTINQQQSYLENDSEKYDALVLTEALYRQNYRIPLIINKLKRSAIEKSRYEPMVLALTQIKGQLGDTINQVTAHANNTLSNEALLQALYPIELEIAWSYSEIHSAVQRVSSLEKRLTKGLTLLVWGLFISIMLVIAVLVYVLTRSFKQQVLLAAQNQLDELTGLYNRRYLMKEAGSALIESDSSIGLAIIDLDMFKVVNDKYGHPVGDRVLKHVAEILSSTMQDGIVARLGGEEFCLFFTSLCSEKQIEKCEEIRSIIERAVIEVDDLKLKVTISIGFCYRKPNERVVFSQLYNQADRALYLAKQNGRNQVSWHGCDGELEKSPVTDTA</sequence>
<dbReference type="PANTHER" id="PTHR45138">
    <property type="entry name" value="REGULATORY COMPONENTS OF SENSORY TRANSDUCTION SYSTEM"/>
    <property type="match status" value="1"/>
</dbReference>
<evidence type="ECO:0000256" key="4">
    <source>
        <dbReference type="SAM" id="Phobius"/>
    </source>
</evidence>
<evidence type="ECO:0000256" key="3">
    <source>
        <dbReference type="ARBA" id="ARBA00034247"/>
    </source>
</evidence>
<comment type="catalytic activity">
    <reaction evidence="3">
        <text>2 GTP = 3',3'-c-di-GMP + 2 diphosphate</text>
        <dbReference type="Rhea" id="RHEA:24898"/>
        <dbReference type="ChEBI" id="CHEBI:33019"/>
        <dbReference type="ChEBI" id="CHEBI:37565"/>
        <dbReference type="ChEBI" id="CHEBI:58805"/>
        <dbReference type="EC" id="2.7.7.65"/>
    </reaction>
</comment>
<dbReference type="GO" id="GO:0052621">
    <property type="term" value="F:diguanylate cyclase activity"/>
    <property type="evidence" value="ECO:0007669"/>
    <property type="project" value="UniProtKB-EC"/>
</dbReference>
<evidence type="ECO:0000313" key="7">
    <source>
        <dbReference type="Proteomes" id="UP000001062"/>
    </source>
</evidence>
<dbReference type="SUPFAM" id="SSF55073">
    <property type="entry name" value="Nucleotide cyclase"/>
    <property type="match status" value="1"/>
</dbReference>
<dbReference type="SMART" id="SM00267">
    <property type="entry name" value="GGDEF"/>
    <property type="match status" value="1"/>
</dbReference>
<dbReference type="InterPro" id="IPR050469">
    <property type="entry name" value="Diguanylate_Cyclase"/>
</dbReference>
<dbReference type="EMBL" id="CP002583">
    <property type="protein sequence ID" value="ADZ90199.1"/>
    <property type="molecule type" value="Genomic_DNA"/>
</dbReference>
<organism evidence="6 7">
    <name type="scientific">Marinomonas mediterranea (strain ATCC 700492 / JCM 21426 / NBRC 103028 / MMB-1)</name>
    <dbReference type="NCBI Taxonomy" id="717774"/>
    <lineage>
        <taxon>Bacteria</taxon>
        <taxon>Pseudomonadati</taxon>
        <taxon>Pseudomonadota</taxon>
        <taxon>Gammaproteobacteria</taxon>
        <taxon>Oceanospirillales</taxon>
        <taxon>Oceanospirillaceae</taxon>
        <taxon>Marinomonas</taxon>
    </lineage>
</organism>
<evidence type="ECO:0000313" key="6">
    <source>
        <dbReference type="EMBL" id="ADZ90199.1"/>
    </source>
</evidence>
<feature type="domain" description="GGDEF" evidence="5">
    <location>
        <begin position="238"/>
        <end position="371"/>
    </location>
</feature>
<keyword evidence="7" id="KW-1185">Reference proteome</keyword>
<dbReference type="CDD" id="cd01949">
    <property type="entry name" value="GGDEF"/>
    <property type="match status" value="1"/>
</dbReference>
<feature type="transmembrane region" description="Helical" evidence="4">
    <location>
        <begin position="12"/>
        <end position="29"/>
    </location>
</feature>
<protein>
    <recommendedName>
        <fullName evidence="2">diguanylate cyclase</fullName>
        <ecNumber evidence="2">2.7.7.65</ecNumber>
    </recommendedName>
</protein>
<dbReference type="PANTHER" id="PTHR45138:SF9">
    <property type="entry name" value="DIGUANYLATE CYCLASE DGCM-RELATED"/>
    <property type="match status" value="1"/>
</dbReference>
<dbReference type="HOGENOM" id="CLU_719247_0_0_6"/>
<dbReference type="InterPro" id="IPR029787">
    <property type="entry name" value="Nucleotide_cyclase"/>
</dbReference>
<dbReference type="EC" id="2.7.7.65" evidence="2"/>
<dbReference type="Pfam" id="PF00990">
    <property type="entry name" value="GGDEF"/>
    <property type="match status" value="1"/>
</dbReference>
<evidence type="ECO:0000256" key="1">
    <source>
        <dbReference type="ARBA" id="ARBA00001946"/>
    </source>
</evidence>
<reference evidence="6 7" key="1">
    <citation type="journal article" date="2012" name="Stand. Genomic Sci.">
        <title>Complete genome sequence of the melanogenic marine bacterium Marinomonas mediterranea type strain (MMB-1(T)).</title>
        <authorList>
            <person name="Lucas-Elio P."/>
            <person name="Goodwin L."/>
            <person name="Woyke T."/>
            <person name="Pitluck S."/>
            <person name="Nolan M."/>
            <person name="Kyrpides N.C."/>
            <person name="Detter J.C."/>
            <person name="Copeland A."/>
            <person name="Teshima H."/>
            <person name="Bruce D."/>
            <person name="Detter C."/>
            <person name="Tapia R."/>
            <person name="Han S."/>
            <person name="Land M.L."/>
            <person name="Ivanova N."/>
            <person name="Mikhailova N."/>
            <person name="Johnston A.W."/>
            <person name="Sanchez-Amat A."/>
        </authorList>
    </citation>
    <scope>NUCLEOTIDE SEQUENCE [LARGE SCALE GENOMIC DNA]</scope>
    <source>
        <strain evidence="7">ATCC 700492 / JCM 21426 / NBRC 103028 / MMB-1</strain>
    </source>
</reference>
<feature type="transmembrane region" description="Helical" evidence="4">
    <location>
        <begin position="175"/>
        <end position="197"/>
    </location>
</feature>
<name>F2K3V0_MARM1</name>
<dbReference type="KEGG" id="mme:Marme_0924"/>